<dbReference type="AlphaFoldDB" id="A0AAN8VS63"/>
<name>A0AAN8VS63_9MAGN</name>
<organism evidence="1 2">
    <name type="scientific">Dillenia turbinata</name>
    <dbReference type="NCBI Taxonomy" id="194707"/>
    <lineage>
        <taxon>Eukaryota</taxon>
        <taxon>Viridiplantae</taxon>
        <taxon>Streptophyta</taxon>
        <taxon>Embryophyta</taxon>
        <taxon>Tracheophyta</taxon>
        <taxon>Spermatophyta</taxon>
        <taxon>Magnoliopsida</taxon>
        <taxon>eudicotyledons</taxon>
        <taxon>Gunneridae</taxon>
        <taxon>Pentapetalae</taxon>
        <taxon>Dilleniales</taxon>
        <taxon>Dilleniaceae</taxon>
        <taxon>Dillenia</taxon>
    </lineage>
</organism>
<dbReference type="EMBL" id="JBAMMX010000005">
    <property type="protein sequence ID" value="KAK6939200.1"/>
    <property type="molecule type" value="Genomic_DNA"/>
</dbReference>
<proteinExistence type="predicted"/>
<gene>
    <name evidence="1" type="ORF">RJ641_028731</name>
</gene>
<protein>
    <submittedName>
        <fullName evidence="1">Uncharacterized protein</fullName>
    </submittedName>
</protein>
<comment type="caution">
    <text evidence="1">The sequence shown here is derived from an EMBL/GenBank/DDBJ whole genome shotgun (WGS) entry which is preliminary data.</text>
</comment>
<evidence type="ECO:0000313" key="2">
    <source>
        <dbReference type="Proteomes" id="UP001370490"/>
    </source>
</evidence>
<reference evidence="1 2" key="1">
    <citation type="submission" date="2023-12" db="EMBL/GenBank/DDBJ databases">
        <title>A high-quality genome assembly for Dillenia turbinata (Dilleniales).</title>
        <authorList>
            <person name="Chanderbali A."/>
        </authorList>
    </citation>
    <scope>NUCLEOTIDE SEQUENCE [LARGE SCALE GENOMIC DNA]</scope>
    <source>
        <strain evidence="1">LSX21</strain>
        <tissue evidence="1">Leaf</tissue>
    </source>
</reference>
<evidence type="ECO:0000313" key="1">
    <source>
        <dbReference type="EMBL" id="KAK6939200.1"/>
    </source>
</evidence>
<keyword evidence="2" id="KW-1185">Reference proteome</keyword>
<accession>A0AAN8VS63</accession>
<sequence length="117" mass="13358">MIKESWPSIIFIRHASVYCNSLCQSSWPLKKSVEILTAARPSFLLVICNMLTGNIWPSYESVSCRELIATKIRATLECPKMAHQENNSARHWIYKKACVISFFFFIISLDSSLVPSI</sequence>
<dbReference type="Proteomes" id="UP001370490">
    <property type="component" value="Unassembled WGS sequence"/>
</dbReference>